<dbReference type="Pfam" id="PF02875">
    <property type="entry name" value="Mur_ligase_C"/>
    <property type="match status" value="1"/>
</dbReference>
<keyword evidence="5 7" id="KW-0547">Nucleotide-binding</keyword>
<evidence type="ECO:0000313" key="12">
    <source>
        <dbReference type="Proteomes" id="UP001154240"/>
    </source>
</evidence>
<dbReference type="InterPro" id="IPR036565">
    <property type="entry name" value="Mur-like_cat_sf"/>
</dbReference>
<dbReference type="Gene3D" id="3.40.50.720">
    <property type="entry name" value="NAD(P)-binding Rossmann-like Domain"/>
    <property type="match status" value="1"/>
</dbReference>
<dbReference type="AlphaFoldDB" id="A0A9X4MHG1"/>
<evidence type="ECO:0000256" key="3">
    <source>
        <dbReference type="ARBA" id="ARBA00022490"/>
    </source>
</evidence>
<comment type="function">
    <text evidence="7 8">Cell wall formation. Catalyzes the addition of glutamate to the nucleotide precursor UDP-N-acetylmuramoyl-L-alanine (UMA).</text>
</comment>
<proteinExistence type="inferred from homology"/>
<reference evidence="11" key="2">
    <citation type="submission" date="2022-10" db="EMBL/GenBank/DDBJ databases">
        <authorList>
            <person name="Aronson H.S."/>
        </authorList>
    </citation>
    <scope>NUCLEOTIDE SEQUENCE</scope>
    <source>
        <strain evidence="11">RS19-109</strain>
    </source>
</reference>
<keyword evidence="12" id="KW-1185">Reference proteome</keyword>
<dbReference type="GO" id="GO:0071555">
    <property type="term" value="P:cell wall organization"/>
    <property type="evidence" value="ECO:0007669"/>
    <property type="project" value="UniProtKB-KW"/>
</dbReference>
<dbReference type="GO" id="GO:0008764">
    <property type="term" value="F:UDP-N-acetylmuramoylalanine-D-glutamate ligase activity"/>
    <property type="evidence" value="ECO:0007669"/>
    <property type="project" value="UniProtKB-UniRule"/>
</dbReference>
<dbReference type="Pfam" id="PF21799">
    <property type="entry name" value="MurD-like_N"/>
    <property type="match status" value="1"/>
</dbReference>
<dbReference type="InterPro" id="IPR013221">
    <property type="entry name" value="Mur_ligase_cen"/>
</dbReference>
<dbReference type="GO" id="GO:0005524">
    <property type="term" value="F:ATP binding"/>
    <property type="evidence" value="ECO:0007669"/>
    <property type="project" value="UniProtKB-UniRule"/>
</dbReference>
<dbReference type="Gene3D" id="3.40.1190.10">
    <property type="entry name" value="Mur-like, catalytic domain"/>
    <property type="match status" value="1"/>
</dbReference>
<dbReference type="GO" id="GO:0008360">
    <property type="term" value="P:regulation of cell shape"/>
    <property type="evidence" value="ECO:0007669"/>
    <property type="project" value="UniProtKB-KW"/>
</dbReference>
<dbReference type="Proteomes" id="UP001154240">
    <property type="component" value="Unassembled WGS sequence"/>
</dbReference>
<dbReference type="RefSeq" id="WP_307632889.1">
    <property type="nucleotide sequence ID" value="NZ_JAPHEH010000001.1"/>
</dbReference>
<dbReference type="PANTHER" id="PTHR43692:SF1">
    <property type="entry name" value="UDP-N-ACETYLMURAMOYLALANINE--D-GLUTAMATE LIGASE"/>
    <property type="match status" value="1"/>
</dbReference>
<gene>
    <name evidence="7 11" type="primary">murD</name>
    <name evidence="11" type="ORF">OLX77_07045</name>
</gene>
<dbReference type="HAMAP" id="MF_00639">
    <property type="entry name" value="MurD"/>
    <property type="match status" value="1"/>
</dbReference>
<feature type="domain" description="Mur ligase C-terminal" evidence="9">
    <location>
        <begin position="334"/>
        <end position="446"/>
    </location>
</feature>
<evidence type="ECO:0000313" key="11">
    <source>
        <dbReference type="EMBL" id="MDG4475915.1"/>
    </source>
</evidence>
<dbReference type="EMBL" id="JAPHEH010000001">
    <property type="protein sequence ID" value="MDG4475915.1"/>
    <property type="molecule type" value="Genomic_DNA"/>
</dbReference>
<dbReference type="SUPFAM" id="SSF53244">
    <property type="entry name" value="MurD-like peptide ligases, peptide-binding domain"/>
    <property type="match status" value="1"/>
</dbReference>
<keyword evidence="3 7" id="KW-0963">Cytoplasm</keyword>
<dbReference type="Gene3D" id="3.90.190.20">
    <property type="entry name" value="Mur ligase, C-terminal domain"/>
    <property type="match status" value="1"/>
</dbReference>
<dbReference type="NCBIfam" id="TIGR01087">
    <property type="entry name" value="murD"/>
    <property type="match status" value="1"/>
</dbReference>
<keyword evidence="6 7" id="KW-0067">ATP-binding</keyword>
<comment type="pathway">
    <text evidence="2 7 8">Cell wall biogenesis; peptidoglycan biosynthesis.</text>
</comment>
<comment type="caution">
    <text evidence="11">The sequence shown here is derived from an EMBL/GenBank/DDBJ whole genome shotgun (WGS) entry which is preliminary data.</text>
</comment>
<dbReference type="EC" id="6.3.2.9" evidence="7 8"/>
<keyword evidence="4 7" id="KW-0436">Ligase</keyword>
<evidence type="ECO:0000259" key="10">
    <source>
        <dbReference type="Pfam" id="PF08245"/>
    </source>
</evidence>
<evidence type="ECO:0000256" key="6">
    <source>
        <dbReference type="ARBA" id="ARBA00022840"/>
    </source>
</evidence>
<comment type="catalytic activity">
    <reaction evidence="7 8">
        <text>UDP-N-acetyl-alpha-D-muramoyl-L-alanine + D-glutamate + ATP = UDP-N-acetyl-alpha-D-muramoyl-L-alanyl-D-glutamate + ADP + phosphate + H(+)</text>
        <dbReference type="Rhea" id="RHEA:16429"/>
        <dbReference type="ChEBI" id="CHEBI:15378"/>
        <dbReference type="ChEBI" id="CHEBI:29986"/>
        <dbReference type="ChEBI" id="CHEBI:30616"/>
        <dbReference type="ChEBI" id="CHEBI:43474"/>
        <dbReference type="ChEBI" id="CHEBI:83898"/>
        <dbReference type="ChEBI" id="CHEBI:83900"/>
        <dbReference type="ChEBI" id="CHEBI:456216"/>
        <dbReference type="EC" id="6.3.2.9"/>
    </reaction>
</comment>
<keyword evidence="7 8" id="KW-0573">Peptidoglycan synthesis</keyword>
<dbReference type="SUPFAM" id="SSF53623">
    <property type="entry name" value="MurD-like peptide ligases, catalytic domain"/>
    <property type="match status" value="1"/>
</dbReference>
<dbReference type="GO" id="GO:0005737">
    <property type="term" value="C:cytoplasm"/>
    <property type="evidence" value="ECO:0007669"/>
    <property type="project" value="UniProtKB-SubCell"/>
</dbReference>
<comment type="similarity">
    <text evidence="7">Belongs to the MurCDEF family.</text>
</comment>
<dbReference type="GO" id="GO:0009252">
    <property type="term" value="P:peptidoglycan biosynthetic process"/>
    <property type="evidence" value="ECO:0007669"/>
    <property type="project" value="UniProtKB-UniRule"/>
</dbReference>
<keyword evidence="7 8" id="KW-0131">Cell cycle</keyword>
<evidence type="ECO:0000259" key="9">
    <source>
        <dbReference type="Pfam" id="PF02875"/>
    </source>
</evidence>
<keyword evidence="7 8" id="KW-0132">Cell division</keyword>
<dbReference type="SUPFAM" id="SSF51984">
    <property type="entry name" value="MurCD N-terminal domain"/>
    <property type="match status" value="1"/>
</dbReference>
<evidence type="ECO:0000256" key="5">
    <source>
        <dbReference type="ARBA" id="ARBA00022741"/>
    </source>
</evidence>
<dbReference type="PANTHER" id="PTHR43692">
    <property type="entry name" value="UDP-N-ACETYLMURAMOYLALANINE--D-GLUTAMATE LIGASE"/>
    <property type="match status" value="1"/>
</dbReference>
<organism evidence="11 12">
    <name type="scientific">Thiovibrio frasassiensis</name>
    <dbReference type="NCBI Taxonomy" id="2984131"/>
    <lineage>
        <taxon>Bacteria</taxon>
        <taxon>Pseudomonadati</taxon>
        <taxon>Thermodesulfobacteriota</taxon>
        <taxon>Desulfobulbia</taxon>
        <taxon>Desulfobulbales</taxon>
        <taxon>Thiovibrionaceae</taxon>
        <taxon>Thiovibrio</taxon>
    </lineage>
</organism>
<evidence type="ECO:0000256" key="4">
    <source>
        <dbReference type="ARBA" id="ARBA00022598"/>
    </source>
</evidence>
<reference evidence="11" key="1">
    <citation type="journal article" date="2022" name="bioRxiv">
        <title>Thiovibrio frasassiensisgen. nov., sp. nov., an autotrophic, elemental sulfur disproportionating bacterium isolated from sulfidic karst sediment, and proposal of Thiovibrionaceae fam. nov.</title>
        <authorList>
            <person name="Aronson H."/>
            <person name="Thomas C."/>
            <person name="Bhattacharyya M."/>
            <person name="Eckstein S."/>
            <person name="Jensen S."/>
            <person name="Barco R."/>
            <person name="Macalady J."/>
            <person name="Amend J."/>
        </authorList>
    </citation>
    <scope>NUCLEOTIDE SEQUENCE</scope>
    <source>
        <strain evidence="11">RS19-109</strain>
    </source>
</reference>
<dbReference type="InterPro" id="IPR005762">
    <property type="entry name" value="MurD"/>
</dbReference>
<evidence type="ECO:0000256" key="7">
    <source>
        <dbReference type="HAMAP-Rule" id="MF_00639"/>
    </source>
</evidence>
<comment type="subcellular location">
    <subcellularLocation>
        <location evidence="1 7 8">Cytoplasm</location>
    </subcellularLocation>
</comment>
<dbReference type="Pfam" id="PF08245">
    <property type="entry name" value="Mur_ligase_M"/>
    <property type="match status" value="1"/>
</dbReference>
<keyword evidence="7 8" id="KW-0133">Cell shape</keyword>
<feature type="domain" description="Mur ligase central" evidence="10">
    <location>
        <begin position="122"/>
        <end position="312"/>
    </location>
</feature>
<evidence type="ECO:0000256" key="8">
    <source>
        <dbReference type="RuleBase" id="RU003664"/>
    </source>
</evidence>
<name>A0A9X4MHG1_9BACT</name>
<dbReference type="InterPro" id="IPR004101">
    <property type="entry name" value="Mur_ligase_C"/>
</dbReference>
<dbReference type="GO" id="GO:0051301">
    <property type="term" value="P:cell division"/>
    <property type="evidence" value="ECO:0007669"/>
    <property type="project" value="UniProtKB-KW"/>
</dbReference>
<keyword evidence="7 8" id="KW-0961">Cell wall biogenesis/degradation</keyword>
<evidence type="ECO:0000256" key="2">
    <source>
        <dbReference type="ARBA" id="ARBA00004752"/>
    </source>
</evidence>
<protein>
    <recommendedName>
        <fullName evidence="7 8">UDP-N-acetylmuramoylalanine--D-glutamate ligase</fullName>
        <ecNumber evidence="7 8">6.3.2.9</ecNumber>
    </recommendedName>
    <alternativeName>
        <fullName evidence="7">D-glutamic acid-adding enzyme</fullName>
    </alternativeName>
    <alternativeName>
        <fullName evidence="7">UDP-N-acetylmuramoyl-L-alanyl-D-glutamate synthetase</fullName>
    </alternativeName>
</protein>
<evidence type="ECO:0000256" key="1">
    <source>
        <dbReference type="ARBA" id="ARBA00004496"/>
    </source>
</evidence>
<accession>A0A9X4MHG1</accession>
<feature type="binding site" evidence="7">
    <location>
        <begin position="124"/>
        <end position="130"/>
    </location>
    <ligand>
        <name>ATP</name>
        <dbReference type="ChEBI" id="CHEBI:30616"/>
    </ligand>
</feature>
<dbReference type="InterPro" id="IPR036615">
    <property type="entry name" value="Mur_ligase_C_dom_sf"/>
</dbReference>
<sequence length="475" mass="50041">MMHWNLKEILKPGAHVVVVGLGKSGVSAVRFLLKLGVKISVSEGGRQENLEGDLVRWLKEKRVFVETGGHTSELLTSADCILVSPGVPLGIAPLAAARKKGIPVLGELALAKDFLKVPVVAVTGTNGKSTVTSLIGDLLTGSGKKVFVGGNIGVPLAEYLAGPQECEAVVLEVSSFQLDSGGEFRPQVGVLLNISPDHLDRYDSYEAYIDSKMSLFKNQAPGDVSVLNGDDSAIAAWLAAEGAQKSPWPIRGEIRQYRSGCTSGIAACLKGTKVLLASAEAPDKLAEEYELSGTHLAQAPNTENAMAAILAARAMGCSPIAIQNSLAGFTPLPHRLALVAEIAGVTYYDDSKGTNVGAVYSALAGMKQPVVLIAGGREKGGGYEMLIPLVQEKVRGMVLIGEAREAMAKAFAQSTRIDFAESMDEAVRKAGSMAEKGDAVLLSPACASFDMFRSYSHRGEMFAQAVGRLGRQDAQ</sequence>